<dbReference type="SMART" id="SM00388">
    <property type="entry name" value="HisKA"/>
    <property type="match status" value="1"/>
</dbReference>
<comment type="subcellular location">
    <subcellularLocation>
        <location evidence="2">Cell membrane</location>
    </subcellularLocation>
</comment>
<dbReference type="AlphaFoldDB" id="A0A4S4FHQ0"/>
<keyword evidence="12" id="KW-1185">Reference proteome</keyword>
<accession>A0A4S4FHQ0</accession>
<dbReference type="Proteomes" id="UP000309133">
    <property type="component" value="Unassembled WGS sequence"/>
</dbReference>
<dbReference type="PANTHER" id="PTHR45453:SF1">
    <property type="entry name" value="PHOSPHATE REGULON SENSOR PROTEIN PHOR"/>
    <property type="match status" value="1"/>
</dbReference>
<dbReference type="InterPro" id="IPR003661">
    <property type="entry name" value="HisK_dim/P_dom"/>
</dbReference>
<dbReference type="RefSeq" id="WP_136428148.1">
    <property type="nucleotide sequence ID" value="NZ_SSSM01000005.1"/>
</dbReference>
<dbReference type="Gene3D" id="1.10.287.130">
    <property type="match status" value="1"/>
</dbReference>
<evidence type="ECO:0000256" key="3">
    <source>
        <dbReference type="ARBA" id="ARBA00012438"/>
    </source>
</evidence>
<dbReference type="InterPro" id="IPR005467">
    <property type="entry name" value="His_kinase_dom"/>
</dbReference>
<feature type="domain" description="Histidine kinase" evidence="10">
    <location>
        <begin position="157"/>
        <end position="373"/>
    </location>
</feature>
<organism evidence="11 12">
    <name type="scientific">Naasia lichenicola</name>
    <dbReference type="NCBI Taxonomy" id="2565933"/>
    <lineage>
        <taxon>Bacteria</taxon>
        <taxon>Bacillati</taxon>
        <taxon>Actinomycetota</taxon>
        <taxon>Actinomycetes</taxon>
        <taxon>Micrococcales</taxon>
        <taxon>Microbacteriaceae</taxon>
        <taxon>Naasia</taxon>
    </lineage>
</organism>
<sequence length="438" mass="45993">MESAWLVILALLFGLAVGIGFTLLFVAALRRGAQAIDAAGEELPDGMQSMLDALEATGVVLGPSNMVIGASAGALSLGLIEDRRLVHAPLTAVVDRARSVGESVQEEVLLARGPFGNSNLSVIARASLLGSRYVLLQVDDRTEGVRLDEMRRDFVANISHELKTPIGAVGLLAEALSSAADEPELVRRFADRLTTEADRLTRITREIIELSRLQSADPLTDAELVDVDHIVASAIDQNAVAAEAGGVRLVRGGDKRSTVIGDEALLIVALHNLIANAIQYSSRGARIGIGVRAGDELVEIAVTDQGIGIAAEDLERVFERFYRVDQARSRNTGGTGLGLSIVKHVVQNHGGEVAVWSQRGRGSTFTVRLPRGLRPSSAEPALLDPVVFDTASLDRISVSATAPSASSAVHPGSTAVPTAADASTAQLTRGHAAGTENP</sequence>
<dbReference type="InterPro" id="IPR050351">
    <property type="entry name" value="BphY/WalK/GraS-like"/>
</dbReference>
<dbReference type="GO" id="GO:0004721">
    <property type="term" value="F:phosphoprotein phosphatase activity"/>
    <property type="evidence" value="ECO:0007669"/>
    <property type="project" value="TreeGrafter"/>
</dbReference>
<keyword evidence="5" id="KW-0808">Transferase</keyword>
<evidence type="ECO:0000256" key="1">
    <source>
        <dbReference type="ARBA" id="ARBA00000085"/>
    </source>
</evidence>
<dbReference type="SUPFAM" id="SSF55874">
    <property type="entry name" value="ATPase domain of HSP90 chaperone/DNA topoisomerase II/histidine kinase"/>
    <property type="match status" value="1"/>
</dbReference>
<dbReference type="GO" id="GO:0005886">
    <property type="term" value="C:plasma membrane"/>
    <property type="evidence" value="ECO:0007669"/>
    <property type="project" value="UniProtKB-SubCell"/>
</dbReference>
<reference evidence="11 12" key="1">
    <citation type="submission" date="2019-04" db="EMBL/GenBank/DDBJ databases">
        <authorList>
            <person name="Jiang L."/>
        </authorList>
    </citation>
    <scope>NUCLEOTIDE SEQUENCE [LARGE SCALE GENOMIC DNA]</scope>
    <source>
        <strain evidence="11 12">YIM 131853</strain>
    </source>
</reference>
<dbReference type="PRINTS" id="PR00344">
    <property type="entry name" value="BCTRLSENSOR"/>
</dbReference>
<comment type="catalytic activity">
    <reaction evidence="1">
        <text>ATP + protein L-histidine = ADP + protein N-phospho-L-histidine.</text>
        <dbReference type="EC" id="2.7.13.3"/>
    </reaction>
</comment>
<evidence type="ECO:0000256" key="9">
    <source>
        <dbReference type="SAM" id="MobiDB-lite"/>
    </source>
</evidence>
<dbReference type="CDD" id="cd00075">
    <property type="entry name" value="HATPase"/>
    <property type="match status" value="1"/>
</dbReference>
<dbReference type="GO" id="GO:0000155">
    <property type="term" value="F:phosphorelay sensor kinase activity"/>
    <property type="evidence" value="ECO:0007669"/>
    <property type="project" value="InterPro"/>
</dbReference>
<evidence type="ECO:0000256" key="7">
    <source>
        <dbReference type="ARBA" id="ARBA00023012"/>
    </source>
</evidence>
<dbReference type="EC" id="2.7.13.3" evidence="3"/>
<evidence type="ECO:0000256" key="8">
    <source>
        <dbReference type="ARBA" id="ARBA00039401"/>
    </source>
</evidence>
<feature type="region of interest" description="Disordered" evidence="9">
    <location>
        <begin position="400"/>
        <end position="438"/>
    </location>
</feature>
<gene>
    <name evidence="11" type="ORF">E6C64_14270</name>
</gene>
<evidence type="ECO:0000259" key="10">
    <source>
        <dbReference type="PROSITE" id="PS50109"/>
    </source>
</evidence>
<dbReference type="Gene3D" id="3.30.565.10">
    <property type="entry name" value="Histidine kinase-like ATPase, C-terminal domain"/>
    <property type="match status" value="1"/>
</dbReference>
<evidence type="ECO:0000256" key="5">
    <source>
        <dbReference type="ARBA" id="ARBA00022679"/>
    </source>
</evidence>
<dbReference type="Pfam" id="PF00512">
    <property type="entry name" value="HisKA"/>
    <property type="match status" value="1"/>
</dbReference>
<dbReference type="FunFam" id="3.30.565.10:FF:000006">
    <property type="entry name" value="Sensor histidine kinase WalK"/>
    <property type="match status" value="1"/>
</dbReference>
<keyword evidence="4" id="KW-0597">Phosphoprotein</keyword>
<dbReference type="EMBL" id="SSSM01000005">
    <property type="protein sequence ID" value="THG29819.1"/>
    <property type="molecule type" value="Genomic_DNA"/>
</dbReference>
<dbReference type="GO" id="GO:0016036">
    <property type="term" value="P:cellular response to phosphate starvation"/>
    <property type="evidence" value="ECO:0007669"/>
    <property type="project" value="TreeGrafter"/>
</dbReference>
<protein>
    <recommendedName>
        <fullName evidence="8">Sensor-like histidine kinase SenX3</fullName>
        <ecNumber evidence="3">2.7.13.3</ecNumber>
    </recommendedName>
</protein>
<evidence type="ECO:0000313" key="11">
    <source>
        <dbReference type="EMBL" id="THG29819.1"/>
    </source>
</evidence>
<keyword evidence="6 11" id="KW-0418">Kinase</keyword>
<dbReference type="PANTHER" id="PTHR45453">
    <property type="entry name" value="PHOSPHATE REGULON SENSOR PROTEIN PHOR"/>
    <property type="match status" value="1"/>
</dbReference>
<evidence type="ECO:0000256" key="6">
    <source>
        <dbReference type="ARBA" id="ARBA00022777"/>
    </source>
</evidence>
<dbReference type="PROSITE" id="PS50109">
    <property type="entry name" value="HIS_KIN"/>
    <property type="match status" value="1"/>
</dbReference>
<evidence type="ECO:0000256" key="2">
    <source>
        <dbReference type="ARBA" id="ARBA00004236"/>
    </source>
</evidence>
<dbReference type="InterPro" id="IPR003594">
    <property type="entry name" value="HATPase_dom"/>
</dbReference>
<dbReference type="InterPro" id="IPR036097">
    <property type="entry name" value="HisK_dim/P_sf"/>
</dbReference>
<dbReference type="InterPro" id="IPR036890">
    <property type="entry name" value="HATPase_C_sf"/>
</dbReference>
<dbReference type="SMART" id="SM00387">
    <property type="entry name" value="HATPase_c"/>
    <property type="match status" value="1"/>
</dbReference>
<comment type="caution">
    <text evidence="11">The sequence shown here is derived from an EMBL/GenBank/DDBJ whole genome shotgun (WGS) entry which is preliminary data.</text>
</comment>
<evidence type="ECO:0000256" key="4">
    <source>
        <dbReference type="ARBA" id="ARBA00022553"/>
    </source>
</evidence>
<dbReference type="CDD" id="cd00082">
    <property type="entry name" value="HisKA"/>
    <property type="match status" value="1"/>
</dbReference>
<dbReference type="OrthoDB" id="9813151at2"/>
<dbReference type="Pfam" id="PF02518">
    <property type="entry name" value="HATPase_c"/>
    <property type="match status" value="1"/>
</dbReference>
<evidence type="ECO:0000313" key="12">
    <source>
        <dbReference type="Proteomes" id="UP000309133"/>
    </source>
</evidence>
<keyword evidence="7" id="KW-0902">Two-component regulatory system</keyword>
<name>A0A4S4FHQ0_9MICO</name>
<dbReference type="SUPFAM" id="SSF47384">
    <property type="entry name" value="Homodimeric domain of signal transducing histidine kinase"/>
    <property type="match status" value="1"/>
</dbReference>
<proteinExistence type="predicted"/>
<dbReference type="InterPro" id="IPR004358">
    <property type="entry name" value="Sig_transdc_His_kin-like_C"/>
</dbReference>
<feature type="compositionally biased region" description="Low complexity" evidence="9">
    <location>
        <begin position="400"/>
        <end position="409"/>
    </location>
</feature>